<protein>
    <submittedName>
        <fullName evidence="1">Uncharacterized protein</fullName>
    </submittedName>
</protein>
<evidence type="ECO:0000313" key="2">
    <source>
        <dbReference type="Proteomes" id="UP000594638"/>
    </source>
</evidence>
<dbReference type="Proteomes" id="UP000594638">
    <property type="component" value="Unassembled WGS sequence"/>
</dbReference>
<evidence type="ECO:0000313" key="1">
    <source>
        <dbReference type="EMBL" id="CAA3029493.1"/>
    </source>
</evidence>
<dbReference type="EMBL" id="CACTIH010009312">
    <property type="protein sequence ID" value="CAA3029493.1"/>
    <property type="molecule type" value="Genomic_DNA"/>
</dbReference>
<proteinExistence type="predicted"/>
<comment type="caution">
    <text evidence="1">The sequence shown here is derived from an EMBL/GenBank/DDBJ whole genome shotgun (WGS) entry which is preliminary data.</text>
</comment>
<organism evidence="1 2">
    <name type="scientific">Olea europaea subsp. europaea</name>
    <dbReference type="NCBI Taxonomy" id="158383"/>
    <lineage>
        <taxon>Eukaryota</taxon>
        <taxon>Viridiplantae</taxon>
        <taxon>Streptophyta</taxon>
        <taxon>Embryophyta</taxon>
        <taxon>Tracheophyta</taxon>
        <taxon>Spermatophyta</taxon>
        <taxon>Magnoliopsida</taxon>
        <taxon>eudicotyledons</taxon>
        <taxon>Gunneridae</taxon>
        <taxon>Pentapetalae</taxon>
        <taxon>asterids</taxon>
        <taxon>lamiids</taxon>
        <taxon>Lamiales</taxon>
        <taxon>Oleaceae</taxon>
        <taxon>Oleeae</taxon>
        <taxon>Olea</taxon>
    </lineage>
</organism>
<dbReference type="Gramene" id="OE9A085624T1">
    <property type="protein sequence ID" value="OE9A085624C1"/>
    <property type="gene ID" value="OE9A085624"/>
</dbReference>
<sequence length="81" mass="9046">MKPNRKGAGDIDKRWEESLGGYRLFHKGWVSLKFNCAATSRDDDDAISLGMLFRDHKGNVVAVWSVMIVGYSLEDAESLAL</sequence>
<reference evidence="1 2" key="1">
    <citation type="submission" date="2019-12" db="EMBL/GenBank/DDBJ databases">
        <authorList>
            <person name="Alioto T."/>
            <person name="Alioto T."/>
            <person name="Gomez Garrido J."/>
        </authorList>
    </citation>
    <scope>NUCLEOTIDE SEQUENCE [LARGE SCALE GENOMIC DNA]</scope>
</reference>
<gene>
    <name evidence="1" type="ORF">OLEA9_A085624</name>
</gene>
<dbReference type="AlphaFoldDB" id="A0A8S0VF61"/>
<name>A0A8S0VF61_OLEEU</name>
<accession>A0A8S0VF61</accession>
<keyword evidence="2" id="KW-1185">Reference proteome</keyword>